<dbReference type="PANTHER" id="PTHR22950">
    <property type="entry name" value="AMINO ACID TRANSPORTER"/>
    <property type="match status" value="1"/>
</dbReference>
<feature type="domain" description="Amino acid transporter transmembrane" evidence="6">
    <location>
        <begin position="16"/>
        <end position="138"/>
    </location>
</feature>
<feature type="transmembrane region" description="Helical" evidence="5">
    <location>
        <begin position="180"/>
        <end position="202"/>
    </location>
</feature>
<evidence type="ECO:0000256" key="3">
    <source>
        <dbReference type="ARBA" id="ARBA00022989"/>
    </source>
</evidence>
<feature type="transmembrane region" description="Helical" evidence="5">
    <location>
        <begin position="408"/>
        <end position="427"/>
    </location>
</feature>
<evidence type="ECO:0000256" key="2">
    <source>
        <dbReference type="ARBA" id="ARBA00022692"/>
    </source>
</evidence>
<feature type="transmembrane region" description="Helical" evidence="5">
    <location>
        <begin position="44"/>
        <end position="67"/>
    </location>
</feature>
<dbReference type="AlphaFoldDB" id="A0A6P7FYA0"/>
<dbReference type="RefSeq" id="XP_028141559.1">
    <property type="nucleotide sequence ID" value="XM_028285758.1"/>
</dbReference>
<evidence type="ECO:0000256" key="4">
    <source>
        <dbReference type="ARBA" id="ARBA00023136"/>
    </source>
</evidence>
<feature type="transmembrane region" description="Helical" evidence="5">
    <location>
        <begin position="465"/>
        <end position="489"/>
    </location>
</feature>
<comment type="subcellular location">
    <subcellularLocation>
        <location evidence="1">Membrane</location>
        <topology evidence="1">Multi-pass membrane protein</topology>
    </subcellularLocation>
</comment>
<feature type="domain" description="Amino acid transporter transmembrane" evidence="6">
    <location>
        <begin position="172"/>
        <end position="485"/>
    </location>
</feature>
<dbReference type="Pfam" id="PF01490">
    <property type="entry name" value="Aa_trans"/>
    <property type="match status" value="2"/>
</dbReference>
<keyword evidence="2 5" id="KW-0812">Transmembrane</keyword>
<protein>
    <submittedName>
        <fullName evidence="7">Proton-coupled amino acid transporter-like protein CG1139 isoform X1</fullName>
    </submittedName>
</protein>
<keyword evidence="3 5" id="KW-1133">Transmembrane helix</keyword>
<feature type="transmembrane region" description="Helical" evidence="5">
    <location>
        <begin position="359"/>
        <end position="378"/>
    </location>
</feature>
<gene>
    <name evidence="7" type="primary">LOC114335511</name>
</gene>
<dbReference type="OrthoDB" id="1684102at2759"/>
<sequence>MSEARISIARAPHTSLSYFETFMHVLKGNVGTGMLALGDAVKNAGLIPGALLIVFIGIVAVHCQHLLLNAFRSLKIKYEVDDLEDYADTVELCFERGTTRMTHMAKPMKIILNTCICISQLGSCCIYIVFVAENIKVLNAYRSLKIKYEIENLEDYADTLELCFERGTTRMNHMAKPMKLILNICICFSQLGFCCIYIVFVADNIKVVTDHNGYVWNIHLIVFMVTLPIWLLCLIRDLKTLAPVSMAANVILILGILAVYYNMLSEKLPPFSERKLIAPPGKWPLFFGTSVLAYVGIGLVIPCQRSMKVPDDFDKTFGVLNIAMTICICWYTSIGFLGYLKFGEDIKGSITLNMPQEQVVYQVVNLMIAISFIPMYALQFYVANDIIWPAAFIKFAYLREHPVKGERIIRSILVLITFAFAEVIPFLSLFISIVGSVSGTAMSMIFPVILEIASKKTSEELTTFIIVKDVFIIILSVIGMTTGAFVGIWDLTYAFREHYGV</sequence>
<keyword evidence="4 5" id="KW-0472">Membrane</keyword>
<evidence type="ECO:0000313" key="7">
    <source>
        <dbReference type="RefSeq" id="XP_028141559.1"/>
    </source>
</evidence>
<feature type="transmembrane region" description="Helical" evidence="5">
    <location>
        <begin position="316"/>
        <end position="339"/>
    </location>
</feature>
<dbReference type="GO" id="GO:0005774">
    <property type="term" value="C:vacuolar membrane"/>
    <property type="evidence" value="ECO:0007669"/>
    <property type="project" value="TreeGrafter"/>
</dbReference>
<feature type="transmembrane region" description="Helical" evidence="5">
    <location>
        <begin position="214"/>
        <end position="234"/>
    </location>
</feature>
<feature type="transmembrane region" description="Helical" evidence="5">
    <location>
        <begin position="283"/>
        <end position="304"/>
    </location>
</feature>
<accession>A0A6P7FYA0</accession>
<evidence type="ECO:0000256" key="1">
    <source>
        <dbReference type="ARBA" id="ARBA00004141"/>
    </source>
</evidence>
<organism evidence="7">
    <name type="scientific">Diabrotica virgifera virgifera</name>
    <name type="common">western corn rootworm</name>
    <dbReference type="NCBI Taxonomy" id="50390"/>
    <lineage>
        <taxon>Eukaryota</taxon>
        <taxon>Metazoa</taxon>
        <taxon>Ecdysozoa</taxon>
        <taxon>Arthropoda</taxon>
        <taxon>Hexapoda</taxon>
        <taxon>Insecta</taxon>
        <taxon>Pterygota</taxon>
        <taxon>Neoptera</taxon>
        <taxon>Endopterygota</taxon>
        <taxon>Coleoptera</taxon>
        <taxon>Polyphaga</taxon>
        <taxon>Cucujiformia</taxon>
        <taxon>Chrysomeloidea</taxon>
        <taxon>Chrysomelidae</taxon>
        <taxon>Galerucinae</taxon>
        <taxon>Diabroticina</taxon>
        <taxon>Diabroticites</taxon>
        <taxon>Diabrotica</taxon>
    </lineage>
</organism>
<reference evidence="7" key="1">
    <citation type="submission" date="2025-08" db="UniProtKB">
        <authorList>
            <consortium name="RefSeq"/>
        </authorList>
    </citation>
    <scope>IDENTIFICATION</scope>
    <source>
        <tissue evidence="7">Whole insect</tissue>
    </source>
</reference>
<proteinExistence type="predicted"/>
<feature type="transmembrane region" description="Helical" evidence="5">
    <location>
        <begin position="241"/>
        <end position="263"/>
    </location>
</feature>
<evidence type="ECO:0000256" key="5">
    <source>
        <dbReference type="SAM" id="Phobius"/>
    </source>
</evidence>
<feature type="transmembrane region" description="Helical" evidence="5">
    <location>
        <begin position="110"/>
        <end position="132"/>
    </location>
</feature>
<name>A0A6P7FYA0_DIAVI</name>
<dbReference type="InterPro" id="IPR013057">
    <property type="entry name" value="AA_transpt_TM"/>
</dbReference>
<dbReference type="GO" id="GO:0015179">
    <property type="term" value="F:L-amino acid transmembrane transporter activity"/>
    <property type="evidence" value="ECO:0007669"/>
    <property type="project" value="TreeGrafter"/>
</dbReference>
<dbReference type="PANTHER" id="PTHR22950:SF349">
    <property type="entry name" value="AMINO ACID TRANSPORTER TRANSMEMBRANE DOMAIN-CONTAINING PROTEIN"/>
    <property type="match status" value="1"/>
</dbReference>
<dbReference type="InParanoid" id="A0A6P7FYA0"/>
<evidence type="ECO:0000259" key="6">
    <source>
        <dbReference type="Pfam" id="PF01490"/>
    </source>
</evidence>